<evidence type="ECO:0000313" key="1">
    <source>
        <dbReference type="EMBL" id="MBJ8341032.1"/>
    </source>
</evidence>
<accession>A0A934NTN6</accession>
<keyword evidence="2" id="KW-1185">Reference proteome</keyword>
<reference evidence="1" key="1">
    <citation type="submission" date="2020-12" db="EMBL/GenBank/DDBJ databases">
        <title>Antrihabitans popcorni sp. nov. and Antrihabitans auranticaus sp. nov., isolated from a larva cave.</title>
        <authorList>
            <person name="Lee S.D."/>
            <person name="Kim I.S."/>
        </authorList>
    </citation>
    <scope>NUCLEOTIDE SEQUENCE</scope>
    <source>
        <strain evidence="1">YC3-6</strain>
    </source>
</reference>
<gene>
    <name evidence="1" type="ORF">JGU71_19270</name>
</gene>
<dbReference type="EMBL" id="JAEMNV010000006">
    <property type="protein sequence ID" value="MBJ8341032.1"/>
    <property type="molecule type" value="Genomic_DNA"/>
</dbReference>
<proteinExistence type="predicted"/>
<name>A0A934NTN6_9NOCA</name>
<dbReference type="RefSeq" id="WP_199705904.1">
    <property type="nucleotide sequence ID" value="NZ_JAEMNV010000006.1"/>
</dbReference>
<comment type="caution">
    <text evidence="1">The sequence shown here is derived from an EMBL/GenBank/DDBJ whole genome shotgun (WGS) entry which is preliminary data.</text>
</comment>
<organism evidence="1 2">
    <name type="scientific">Antrihabitans stalagmiti</name>
    <dbReference type="NCBI Taxonomy" id="2799499"/>
    <lineage>
        <taxon>Bacteria</taxon>
        <taxon>Bacillati</taxon>
        <taxon>Actinomycetota</taxon>
        <taxon>Actinomycetes</taxon>
        <taxon>Mycobacteriales</taxon>
        <taxon>Nocardiaceae</taxon>
        <taxon>Antrihabitans</taxon>
    </lineage>
</organism>
<dbReference type="Proteomes" id="UP000655868">
    <property type="component" value="Unassembled WGS sequence"/>
</dbReference>
<dbReference type="AlphaFoldDB" id="A0A934NTN6"/>
<sequence>MTRMLDQVCSGVLAGAEKVDDIGFADKDTSRLRELLLHRVDELQS</sequence>
<protein>
    <submittedName>
        <fullName evidence="1">Uncharacterized protein</fullName>
    </submittedName>
</protein>
<evidence type="ECO:0000313" key="2">
    <source>
        <dbReference type="Proteomes" id="UP000655868"/>
    </source>
</evidence>